<accession>A0A014QBL9</accession>
<dbReference type="RefSeq" id="WP_043382421.1">
    <property type="nucleotide sequence ID" value="NZ_JBOK01000007.1"/>
</dbReference>
<proteinExistence type="predicted"/>
<reference evidence="2 3" key="1">
    <citation type="submission" date="2014-01" db="EMBL/GenBank/DDBJ databases">
        <title>Interspecies Systems Biology Uncovers Metabolites Affecting C. elegans Gene Expression and Life History Traits.</title>
        <authorList>
            <person name="Watson E."/>
            <person name="Macneil L.T."/>
            <person name="Ritter A.D."/>
            <person name="Yilmaz L.S."/>
            <person name="Rosebrock A.P."/>
            <person name="Caudy A.A."/>
            <person name="Walhout A.J."/>
        </authorList>
    </citation>
    <scope>NUCLEOTIDE SEQUENCE [LARGE SCALE GENOMIC DNA]</scope>
    <source>
        <strain evidence="2 3">DA1877</strain>
    </source>
</reference>
<sequence length="106" mass="10964">MNARTLLLPLTTAAMLTACGSTTPHYDARFGQAVRDARLQMTINPDAGKTQGVGPDAAIGMDGRSTQHAMDRYEQSYKSPPRAVNVINIGGSLSSGSDGGEGGDAP</sequence>
<evidence type="ECO:0000313" key="2">
    <source>
        <dbReference type="EMBL" id="EXU80557.1"/>
    </source>
</evidence>
<dbReference type="PROSITE" id="PS51257">
    <property type="entry name" value="PROKAR_LIPOPROTEIN"/>
    <property type="match status" value="1"/>
</dbReference>
<comment type="caution">
    <text evidence="2">The sequence shown here is derived from an EMBL/GenBank/DDBJ whole genome shotgun (WGS) entry which is preliminary data.</text>
</comment>
<keyword evidence="3" id="KW-1185">Reference proteome</keyword>
<evidence type="ECO:0008006" key="4">
    <source>
        <dbReference type="Google" id="ProtNLM"/>
    </source>
</evidence>
<dbReference type="AlphaFoldDB" id="A0A014QBL9"/>
<name>A0A014QBL9_9BURK</name>
<organism evidence="2 3">
    <name type="scientific">Comamonas aquatica DA1877</name>
    <dbReference type="NCBI Taxonomy" id="1457173"/>
    <lineage>
        <taxon>Bacteria</taxon>
        <taxon>Pseudomonadati</taxon>
        <taxon>Pseudomonadota</taxon>
        <taxon>Betaproteobacteria</taxon>
        <taxon>Burkholderiales</taxon>
        <taxon>Comamonadaceae</taxon>
        <taxon>Comamonas</taxon>
    </lineage>
</organism>
<evidence type="ECO:0000313" key="3">
    <source>
        <dbReference type="Proteomes" id="UP000020766"/>
    </source>
</evidence>
<dbReference type="EMBL" id="JBOK01000007">
    <property type="protein sequence ID" value="EXU80557.1"/>
    <property type="molecule type" value="Genomic_DNA"/>
</dbReference>
<evidence type="ECO:0000256" key="1">
    <source>
        <dbReference type="SAM" id="MobiDB-lite"/>
    </source>
</evidence>
<protein>
    <recommendedName>
        <fullName evidence="4">Lipoprotein</fullName>
    </recommendedName>
</protein>
<dbReference type="Proteomes" id="UP000020766">
    <property type="component" value="Unassembled WGS sequence"/>
</dbReference>
<dbReference type="PATRIC" id="fig|1457173.3.peg.1611"/>
<feature type="region of interest" description="Disordered" evidence="1">
    <location>
        <begin position="45"/>
        <end position="65"/>
    </location>
</feature>
<gene>
    <name evidence="2" type="ORF">AX13_16775</name>
</gene>